<keyword evidence="1" id="KW-1133">Transmembrane helix</keyword>
<keyword evidence="1" id="KW-0812">Transmembrane</keyword>
<accession>A0AA39KS49</accession>
<dbReference type="EMBL" id="JAQQBS010000002">
    <property type="protein sequence ID" value="KAK0171805.1"/>
    <property type="molecule type" value="Genomic_DNA"/>
</dbReference>
<dbReference type="SUPFAM" id="SSF50814">
    <property type="entry name" value="Lipocalins"/>
    <property type="match status" value="1"/>
</dbReference>
<dbReference type="InterPro" id="IPR012674">
    <property type="entry name" value="Calycin"/>
</dbReference>
<organism evidence="3 4">
    <name type="scientific">Microctonus aethiopoides</name>
    <dbReference type="NCBI Taxonomy" id="144406"/>
    <lineage>
        <taxon>Eukaryota</taxon>
        <taxon>Metazoa</taxon>
        <taxon>Ecdysozoa</taxon>
        <taxon>Arthropoda</taxon>
        <taxon>Hexapoda</taxon>
        <taxon>Insecta</taxon>
        <taxon>Pterygota</taxon>
        <taxon>Neoptera</taxon>
        <taxon>Endopterygota</taxon>
        <taxon>Hymenoptera</taxon>
        <taxon>Apocrita</taxon>
        <taxon>Ichneumonoidea</taxon>
        <taxon>Braconidae</taxon>
        <taxon>Euphorinae</taxon>
        <taxon>Microctonus</taxon>
    </lineage>
</organism>
<proteinExistence type="predicted"/>
<name>A0AA39KS49_9HYME</name>
<reference evidence="3" key="2">
    <citation type="submission" date="2023-03" db="EMBL/GenBank/DDBJ databases">
        <authorList>
            <person name="Inwood S.N."/>
            <person name="Skelly J.G."/>
            <person name="Guhlin J."/>
            <person name="Harrop T.W.R."/>
            <person name="Goldson S.G."/>
            <person name="Dearden P.K."/>
        </authorList>
    </citation>
    <scope>NUCLEOTIDE SEQUENCE</scope>
    <source>
        <strain evidence="3">Irish</strain>
        <tissue evidence="3">Whole body</tissue>
    </source>
</reference>
<keyword evidence="4" id="KW-1185">Reference proteome</keyword>
<reference evidence="3" key="1">
    <citation type="journal article" date="2023" name="bioRxiv">
        <title>Scaffold-level genome assemblies of two parasitoid biocontrol wasps reveal the parthenogenesis mechanism and an associated novel virus.</title>
        <authorList>
            <person name="Inwood S."/>
            <person name="Skelly J."/>
            <person name="Guhlin J."/>
            <person name="Harrop T."/>
            <person name="Goldson S."/>
            <person name="Dearden P."/>
        </authorList>
    </citation>
    <scope>NUCLEOTIDE SEQUENCE</scope>
    <source>
        <strain evidence="3">Irish</strain>
        <tissue evidence="3">Whole body</tissue>
    </source>
</reference>
<keyword evidence="1" id="KW-0472">Membrane</keyword>
<dbReference type="AlphaFoldDB" id="A0AA39KS49"/>
<protein>
    <submittedName>
        <fullName evidence="3">Uncharacterized protein</fullName>
    </submittedName>
</protein>
<feature type="chain" id="PRO_5041320857" evidence="2">
    <location>
        <begin position="17"/>
        <end position="225"/>
    </location>
</feature>
<feature type="signal peptide" evidence="2">
    <location>
        <begin position="1"/>
        <end position="16"/>
    </location>
</feature>
<gene>
    <name evidence="3" type="ORF">PV328_005205</name>
</gene>
<evidence type="ECO:0000313" key="3">
    <source>
        <dbReference type="EMBL" id="KAK0171805.1"/>
    </source>
</evidence>
<keyword evidence="2" id="KW-0732">Signal</keyword>
<sequence>MMWSIILLFFVTCTWADNSINSRNYSPINCIELKAQEDLALDKTMGKWYVVEIMEHNPIPEDSIGSRMVVDMCPIIKLERVNSLLRLLWTEEGGSLEYRFRVSNSGAPGVWISVGLQNGTLVKNSYTQFGGSVHVMKAVAQHMVLTFCSGSPDYQLYSILMGRQHILDRSAIVGVHNLLKRRLNYISNARSTCAKGNAIIVAPNNTSLMILIVTALSTLLKYIRY</sequence>
<evidence type="ECO:0000313" key="4">
    <source>
        <dbReference type="Proteomes" id="UP001168990"/>
    </source>
</evidence>
<evidence type="ECO:0000256" key="2">
    <source>
        <dbReference type="SAM" id="SignalP"/>
    </source>
</evidence>
<evidence type="ECO:0000256" key="1">
    <source>
        <dbReference type="SAM" id="Phobius"/>
    </source>
</evidence>
<dbReference type="Proteomes" id="UP001168990">
    <property type="component" value="Unassembled WGS sequence"/>
</dbReference>
<feature type="transmembrane region" description="Helical" evidence="1">
    <location>
        <begin position="206"/>
        <end position="223"/>
    </location>
</feature>
<comment type="caution">
    <text evidence="3">The sequence shown here is derived from an EMBL/GenBank/DDBJ whole genome shotgun (WGS) entry which is preliminary data.</text>
</comment>